<dbReference type="PANTHER" id="PTHR42993:SF1">
    <property type="entry name" value="MAOC-LIKE DEHYDRATASE DOMAIN-CONTAINING PROTEIN"/>
    <property type="match status" value="1"/>
</dbReference>
<evidence type="ECO:0000313" key="3">
    <source>
        <dbReference type="Proteomes" id="UP000483078"/>
    </source>
</evidence>
<dbReference type="SUPFAM" id="SSF54637">
    <property type="entry name" value="Thioesterase/thiol ester dehydrase-isomerase"/>
    <property type="match status" value="1"/>
</dbReference>
<comment type="caution">
    <text evidence="2">The sequence shown here is derived from an EMBL/GenBank/DDBJ whole genome shotgun (WGS) entry which is preliminary data.</text>
</comment>
<evidence type="ECO:0000259" key="1">
    <source>
        <dbReference type="Pfam" id="PF01575"/>
    </source>
</evidence>
<dbReference type="RefSeq" id="WP_273249264.1">
    <property type="nucleotide sequence ID" value="NZ_VENJ01000009.1"/>
</dbReference>
<dbReference type="CDD" id="cd03450">
    <property type="entry name" value="NodN"/>
    <property type="match status" value="1"/>
</dbReference>
<gene>
    <name evidence="2" type="ORF">FH759_07805</name>
</gene>
<dbReference type="PANTHER" id="PTHR42993">
    <property type="entry name" value="MAOC-LIKE DEHYDRATASE DOMAIN-CONTAINING PROTEIN"/>
    <property type="match status" value="1"/>
</dbReference>
<sequence length="156" mass="16976">MPETITRADMAARVGQSLGSSRWFTVDQSMIDGFADITHDHQFIHVDPAAAAQTPFGGTIAHGFLTLSLLSAMVYDAVPTMEGVTMGVNYGFDRVRFVSPVMVNARVRGHFTLAAFDTPGPDEVQTTLDVEVEIEGADKPALVARWLGRRYFGGEK</sequence>
<proteinExistence type="predicted"/>
<accession>A0A7C9LNM4</accession>
<dbReference type="Pfam" id="PF01575">
    <property type="entry name" value="MaoC_dehydratas"/>
    <property type="match status" value="1"/>
</dbReference>
<organism evidence="2 3">
    <name type="scientific">Sediminimonas qiaohouensis</name>
    <dbReference type="NCBI Taxonomy" id="552061"/>
    <lineage>
        <taxon>Bacteria</taxon>
        <taxon>Pseudomonadati</taxon>
        <taxon>Pseudomonadota</taxon>
        <taxon>Alphaproteobacteria</taxon>
        <taxon>Rhodobacterales</taxon>
        <taxon>Roseobacteraceae</taxon>
        <taxon>Sediminimonas</taxon>
    </lineage>
</organism>
<name>A0A7C9LNM4_9RHOB</name>
<dbReference type="InterPro" id="IPR039375">
    <property type="entry name" value="NodN-like"/>
</dbReference>
<dbReference type="EMBL" id="VENJ01000009">
    <property type="protein sequence ID" value="MTJ04580.1"/>
    <property type="molecule type" value="Genomic_DNA"/>
</dbReference>
<dbReference type="Proteomes" id="UP000483078">
    <property type="component" value="Unassembled WGS sequence"/>
</dbReference>
<evidence type="ECO:0000313" key="2">
    <source>
        <dbReference type="EMBL" id="MTJ04580.1"/>
    </source>
</evidence>
<dbReference type="Gene3D" id="3.10.129.10">
    <property type="entry name" value="Hotdog Thioesterase"/>
    <property type="match status" value="1"/>
</dbReference>
<dbReference type="AlphaFoldDB" id="A0A7C9LNM4"/>
<reference evidence="2 3" key="1">
    <citation type="submission" date="2019-06" db="EMBL/GenBank/DDBJ databases">
        <title>Enrichment of Autotrophic Halophilic Microorganisms from Red Sea Brine Pool Using Microbial Electrosynthesis System.</title>
        <authorList>
            <person name="Alqahtani M.F."/>
            <person name="Bajracharya S."/>
            <person name="Katuri K.P."/>
            <person name="Ali M."/>
            <person name="Saikaly P.E."/>
        </authorList>
    </citation>
    <scope>NUCLEOTIDE SEQUENCE [LARGE SCALE GENOMIC DNA]</scope>
    <source>
        <strain evidence="2">MES6</strain>
    </source>
</reference>
<dbReference type="InterPro" id="IPR002539">
    <property type="entry name" value="MaoC-like_dom"/>
</dbReference>
<protein>
    <submittedName>
        <fullName evidence="2">MaoC family dehydratase</fullName>
    </submittedName>
</protein>
<dbReference type="InterPro" id="IPR029069">
    <property type="entry name" value="HotDog_dom_sf"/>
</dbReference>
<feature type="domain" description="MaoC-like" evidence="1">
    <location>
        <begin position="11"/>
        <end position="115"/>
    </location>
</feature>